<gene>
    <name evidence="9" type="ORF">C1H46_008084</name>
</gene>
<evidence type="ECO:0000256" key="4">
    <source>
        <dbReference type="ARBA" id="ARBA00022806"/>
    </source>
</evidence>
<dbReference type="GO" id="GO:0005634">
    <property type="term" value="C:nucleus"/>
    <property type="evidence" value="ECO:0007669"/>
    <property type="project" value="UniProtKB-SubCell"/>
</dbReference>
<dbReference type="AlphaFoldDB" id="A0A540N5J0"/>
<dbReference type="Proteomes" id="UP000315295">
    <property type="component" value="Unassembled WGS sequence"/>
</dbReference>
<dbReference type="SMART" id="SM00487">
    <property type="entry name" value="DEXDc"/>
    <property type="match status" value="1"/>
</dbReference>
<evidence type="ECO:0000256" key="3">
    <source>
        <dbReference type="ARBA" id="ARBA00022801"/>
    </source>
</evidence>
<dbReference type="Pfam" id="PF00271">
    <property type="entry name" value="Helicase_C"/>
    <property type="match status" value="1"/>
</dbReference>
<dbReference type="STRING" id="106549.A0A540N5J0"/>
<evidence type="ECO:0000256" key="2">
    <source>
        <dbReference type="ARBA" id="ARBA00022741"/>
    </source>
</evidence>
<evidence type="ECO:0000259" key="7">
    <source>
        <dbReference type="PROSITE" id="PS51192"/>
    </source>
</evidence>
<dbReference type="CDD" id="cd18793">
    <property type="entry name" value="SF2_C_SNF"/>
    <property type="match status" value="1"/>
</dbReference>
<keyword evidence="6" id="KW-0539">Nucleus</keyword>
<dbReference type="Gene3D" id="3.40.50.10810">
    <property type="entry name" value="Tandem AAA-ATPase domain"/>
    <property type="match status" value="1"/>
</dbReference>
<keyword evidence="2" id="KW-0547">Nucleotide-binding</keyword>
<dbReference type="GO" id="GO:0080188">
    <property type="term" value="P:gene silencing by siRNA-directed DNA methylation"/>
    <property type="evidence" value="ECO:0007669"/>
    <property type="project" value="InterPro"/>
</dbReference>
<dbReference type="Pfam" id="PF00176">
    <property type="entry name" value="SNF2-rel_dom"/>
    <property type="match status" value="1"/>
</dbReference>
<dbReference type="InterPro" id="IPR001650">
    <property type="entry name" value="Helicase_C-like"/>
</dbReference>
<keyword evidence="5" id="KW-0067">ATP-binding</keyword>
<evidence type="ECO:0000256" key="6">
    <source>
        <dbReference type="ARBA" id="ARBA00023242"/>
    </source>
</evidence>
<evidence type="ECO:0008006" key="11">
    <source>
        <dbReference type="Google" id="ProtNLM"/>
    </source>
</evidence>
<dbReference type="InterPro" id="IPR049730">
    <property type="entry name" value="SNF2/RAD54-like_C"/>
</dbReference>
<dbReference type="InterPro" id="IPR000330">
    <property type="entry name" value="SNF2_N"/>
</dbReference>
<dbReference type="InterPro" id="IPR038718">
    <property type="entry name" value="SNF2-like_sf"/>
</dbReference>
<comment type="caution">
    <text evidence="9">The sequence shown here is derived from an EMBL/GenBank/DDBJ whole genome shotgun (WGS) entry which is preliminary data.</text>
</comment>
<feature type="domain" description="Helicase C-terminal" evidence="8">
    <location>
        <begin position="879"/>
        <end position="1044"/>
    </location>
</feature>
<protein>
    <recommendedName>
        <fullName evidence="11">Helicase ATP-binding domain-containing protein</fullName>
    </recommendedName>
</protein>
<dbReference type="SUPFAM" id="SSF52540">
    <property type="entry name" value="P-loop containing nucleoside triphosphate hydrolases"/>
    <property type="match status" value="2"/>
</dbReference>
<dbReference type="EMBL" id="VIEB01000106">
    <property type="protein sequence ID" value="TQE06315.1"/>
    <property type="molecule type" value="Genomic_DNA"/>
</dbReference>
<organism evidence="9 10">
    <name type="scientific">Malus baccata</name>
    <name type="common">Siberian crab apple</name>
    <name type="synonym">Pyrus baccata</name>
    <dbReference type="NCBI Taxonomy" id="106549"/>
    <lineage>
        <taxon>Eukaryota</taxon>
        <taxon>Viridiplantae</taxon>
        <taxon>Streptophyta</taxon>
        <taxon>Embryophyta</taxon>
        <taxon>Tracheophyta</taxon>
        <taxon>Spermatophyta</taxon>
        <taxon>Magnoliopsida</taxon>
        <taxon>eudicotyledons</taxon>
        <taxon>Gunneridae</taxon>
        <taxon>Pentapetalae</taxon>
        <taxon>rosids</taxon>
        <taxon>fabids</taxon>
        <taxon>Rosales</taxon>
        <taxon>Rosaceae</taxon>
        <taxon>Amygdaloideae</taxon>
        <taxon>Maleae</taxon>
        <taxon>Malus</taxon>
    </lineage>
</organism>
<name>A0A540N5J0_MALBA</name>
<reference evidence="9 10" key="1">
    <citation type="journal article" date="2019" name="G3 (Bethesda)">
        <title>Sequencing of a Wild Apple (Malus baccata) Genome Unravels the Differences Between Cultivated and Wild Apple Species Regarding Disease Resistance and Cold Tolerance.</title>
        <authorList>
            <person name="Chen X."/>
        </authorList>
    </citation>
    <scope>NUCLEOTIDE SEQUENCE [LARGE SCALE GENOMIC DNA]</scope>
    <source>
        <strain evidence="10">cv. Shandingzi</strain>
        <tissue evidence="9">Leaves</tissue>
    </source>
</reference>
<dbReference type="GO" id="GO:0016787">
    <property type="term" value="F:hydrolase activity"/>
    <property type="evidence" value="ECO:0007669"/>
    <property type="project" value="UniProtKB-KW"/>
</dbReference>
<dbReference type="Gene3D" id="3.40.50.300">
    <property type="entry name" value="P-loop containing nucleotide triphosphate hydrolases"/>
    <property type="match status" value="1"/>
</dbReference>
<accession>A0A540N5J0</accession>
<dbReference type="InterPro" id="IPR044567">
    <property type="entry name" value="CLSY/DRD1"/>
</dbReference>
<evidence type="ECO:0000313" key="10">
    <source>
        <dbReference type="Proteomes" id="UP000315295"/>
    </source>
</evidence>
<dbReference type="PROSITE" id="PS51192">
    <property type="entry name" value="HELICASE_ATP_BIND_1"/>
    <property type="match status" value="1"/>
</dbReference>
<dbReference type="GO" id="GO:0004386">
    <property type="term" value="F:helicase activity"/>
    <property type="evidence" value="ECO:0007669"/>
    <property type="project" value="UniProtKB-KW"/>
</dbReference>
<dbReference type="InterPro" id="IPR014001">
    <property type="entry name" value="Helicase_ATP-bd"/>
</dbReference>
<dbReference type="SMART" id="SM00490">
    <property type="entry name" value="HELICc"/>
    <property type="match status" value="1"/>
</dbReference>
<dbReference type="PANTHER" id="PTHR45821">
    <property type="entry name" value="SNF2 DOMAIN-CONTAINING PROTEIN CLASSY 2-RELATED"/>
    <property type="match status" value="1"/>
</dbReference>
<dbReference type="InterPro" id="IPR027417">
    <property type="entry name" value="P-loop_NTPase"/>
</dbReference>
<feature type="domain" description="Helicase ATP-binding" evidence="7">
    <location>
        <begin position="536"/>
        <end position="715"/>
    </location>
</feature>
<dbReference type="PROSITE" id="PS51194">
    <property type="entry name" value="HELICASE_CTER"/>
    <property type="match status" value="1"/>
</dbReference>
<evidence type="ECO:0000256" key="5">
    <source>
        <dbReference type="ARBA" id="ARBA00022840"/>
    </source>
</evidence>
<sequence>MDHHQIFIDIEDDIPKNSTVVALPVIALSSDDEDEGNRKKPLHLYQKDVLELEPPPHGHQQVVDMDDENRNNATETVPPVVVLGSDDEDDGSKRLVLHQKVVLEPVGRFLKKNLPEYVTGKDQSNEFETLLGGFDIWIDKDVDVGAADDMDCLVSTDQSEELETQLGKNCLGMDKDANVGTANNADCLEREELKTPPGKVDIWTDKDVYIGLEDNMDCSESKDEREKVRTPPGKVDIWIDKDVYIGSEDNMDCEVSIGQTEDLGTLPGQIEIGITEDVVEDMEYVLSTRTEKLETLPGEIDTGIDKDINAGVAFHMVIGNGNQRACEKEEWNGQINYRETRENMEWIAARTEIGVLADNMDSGTDKCEHVNEEHDCDKVVGEGNHDTFQFKEHYQKNDIEEDDLADIWKEMTVAIECSKDFAVDPLADETSGECGEECDHISILKDDLGLVCRICGVVQQGIETMFEFQYSKAKRTRRTYMCESRNANYTKSAQNFSVGLKSTRDNLMATEISAHPRHRNKMKPHQVEGFNFLASNLLGDNPGGCILAHAPGSGKTLLIISFVQSFLVRFPYARPLIVLPKGILATWKQEFQKWQVEDIPLHDLYTSKAENRSQQLVILKKWVELKSILFLGYQQFSTIMCDNGTCKASVDCREMLLKVPSILILDEGHTPRNDNTNLLQSLARVQTPLKVVLSGTLYQNHVKEVFNILNLVRPKFLKLDTSRDVAKRIMSRVQISGARKQLKTGTNSALFDLIEYTLQKDEDCKRKEAVIQDLREMTRKVLHYYKGDSLDKLPGLVDYTVLLNLSSRQELEVKKMKKLDYFKKASVGSLVYMHPELKSLTEKYSLTGEKGCEIGNDKMDTIVEKINVKDGVKANFFLSLLRLCESTREKLLVFSQYILPLKFMERLAVKLKGWSLNKEIFVVTGDSNSTLREQSVESFNNSADAKVFFGSIRACGEGISLVGASRILIVDVPLNPSVTRQAIGRTFRPGQKKKVYVYRLVAADSPEEEGHLICCRKELILKRWFEWNESCGHQDFDLKTVDLHDCGDMFLESRLLQEDVKVNHPERLSLWGNVDNLTQYVVTMKASYSSFKALVRDTVGSVGKSLLKNADGR</sequence>
<proteinExistence type="predicted"/>
<keyword evidence="3" id="KW-0378">Hydrolase</keyword>
<dbReference type="GO" id="GO:0005524">
    <property type="term" value="F:ATP binding"/>
    <property type="evidence" value="ECO:0007669"/>
    <property type="project" value="UniProtKB-KW"/>
</dbReference>
<evidence type="ECO:0000259" key="8">
    <source>
        <dbReference type="PROSITE" id="PS51194"/>
    </source>
</evidence>
<evidence type="ECO:0000256" key="1">
    <source>
        <dbReference type="ARBA" id="ARBA00004123"/>
    </source>
</evidence>
<evidence type="ECO:0000313" key="9">
    <source>
        <dbReference type="EMBL" id="TQE06315.1"/>
    </source>
</evidence>
<comment type="subcellular location">
    <subcellularLocation>
        <location evidence="1">Nucleus</location>
    </subcellularLocation>
</comment>
<keyword evidence="10" id="KW-1185">Reference proteome</keyword>
<dbReference type="PANTHER" id="PTHR45821:SF1">
    <property type="entry name" value="ATP-DEPENDENT HELICASE FAMILY PROTEIN-RELATED"/>
    <property type="match status" value="1"/>
</dbReference>
<keyword evidence="4" id="KW-0347">Helicase</keyword>